<proteinExistence type="predicted"/>
<dbReference type="AlphaFoldDB" id="A0AAE1UJ28"/>
<evidence type="ECO:0000256" key="2">
    <source>
        <dbReference type="ARBA" id="ARBA00022679"/>
    </source>
</evidence>
<dbReference type="GO" id="GO:0016787">
    <property type="term" value="F:hydrolase activity"/>
    <property type="evidence" value="ECO:0007669"/>
    <property type="project" value="UniProtKB-KW"/>
</dbReference>
<dbReference type="GO" id="GO:0004519">
    <property type="term" value="F:endonuclease activity"/>
    <property type="evidence" value="ECO:0007669"/>
    <property type="project" value="UniProtKB-KW"/>
</dbReference>
<dbReference type="SUPFAM" id="SSF56672">
    <property type="entry name" value="DNA/RNA polymerases"/>
    <property type="match status" value="1"/>
</dbReference>
<evidence type="ECO:0000256" key="1">
    <source>
        <dbReference type="ARBA" id="ARBA00012493"/>
    </source>
</evidence>
<accession>A0AAE1UJ28</accession>
<dbReference type="PANTHER" id="PTHR37984:SF15">
    <property type="entry name" value="INTEGRASE CATALYTIC DOMAIN-CONTAINING PROTEIN"/>
    <property type="match status" value="1"/>
</dbReference>
<dbReference type="GO" id="GO:0003964">
    <property type="term" value="F:RNA-directed DNA polymerase activity"/>
    <property type="evidence" value="ECO:0007669"/>
    <property type="project" value="UniProtKB-KW"/>
</dbReference>
<feature type="domain" description="Reverse transcriptase RNase H-like" evidence="8">
    <location>
        <begin position="78"/>
        <end position="142"/>
    </location>
</feature>
<keyword evidence="6" id="KW-0378">Hydrolase</keyword>
<dbReference type="EMBL" id="JAWZYT010000531">
    <property type="protein sequence ID" value="KAK4322206.1"/>
    <property type="molecule type" value="Genomic_DNA"/>
</dbReference>
<evidence type="ECO:0000259" key="8">
    <source>
        <dbReference type="Pfam" id="PF17917"/>
    </source>
</evidence>
<protein>
    <recommendedName>
        <fullName evidence="1">RNA-directed DNA polymerase</fullName>
        <ecNumber evidence="1">2.7.7.49</ecNumber>
    </recommendedName>
</protein>
<dbReference type="Pfam" id="PF17917">
    <property type="entry name" value="RT_RNaseH"/>
    <property type="match status" value="1"/>
</dbReference>
<name>A0AAE1UJ28_9EUCA</name>
<dbReference type="FunFam" id="1.10.340.70:FF:000001">
    <property type="entry name" value="Retrovirus-related Pol polyprotein from transposon gypsy-like Protein"/>
    <property type="match status" value="1"/>
</dbReference>
<evidence type="ECO:0000256" key="6">
    <source>
        <dbReference type="ARBA" id="ARBA00022801"/>
    </source>
</evidence>
<keyword evidence="2" id="KW-0808">Transferase</keyword>
<dbReference type="GO" id="GO:0042575">
    <property type="term" value="C:DNA polymerase complex"/>
    <property type="evidence" value="ECO:0007669"/>
    <property type="project" value="UniProtKB-ARBA"/>
</dbReference>
<feature type="domain" description="Integrase zinc-binding" evidence="9">
    <location>
        <begin position="268"/>
        <end position="326"/>
    </location>
</feature>
<evidence type="ECO:0000313" key="11">
    <source>
        <dbReference type="Proteomes" id="UP001292094"/>
    </source>
</evidence>
<dbReference type="SUPFAM" id="SSF53098">
    <property type="entry name" value="Ribonuclease H-like"/>
    <property type="match status" value="1"/>
</dbReference>
<dbReference type="InterPro" id="IPR050951">
    <property type="entry name" value="Retrovirus_Pol_polyprotein"/>
</dbReference>
<dbReference type="Pfam" id="PF17921">
    <property type="entry name" value="Integrase_H2C2"/>
    <property type="match status" value="1"/>
</dbReference>
<dbReference type="InterPro" id="IPR012337">
    <property type="entry name" value="RNaseH-like_sf"/>
</dbReference>
<keyword evidence="4" id="KW-0540">Nuclease</keyword>
<dbReference type="InterPro" id="IPR043502">
    <property type="entry name" value="DNA/RNA_pol_sf"/>
</dbReference>
<comment type="caution">
    <text evidence="10">The sequence shown here is derived from an EMBL/GenBank/DDBJ whole genome shotgun (WGS) entry which is preliminary data.</text>
</comment>
<evidence type="ECO:0000256" key="3">
    <source>
        <dbReference type="ARBA" id="ARBA00022695"/>
    </source>
</evidence>
<dbReference type="PANTHER" id="PTHR37984">
    <property type="entry name" value="PROTEIN CBG26694"/>
    <property type="match status" value="1"/>
</dbReference>
<evidence type="ECO:0000313" key="10">
    <source>
        <dbReference type="EMBL" id="KAK4322206.1"/>
    </source>
</evidence>
<dbReference type="InterPro" id="IPR036397">
    <property type="entry name" value="RNaseH_sf"/>
</dbReference>
<dbReference type="Proteomes" id="UP001292094">
    <property type="component" value="Unassembled WGS sequence"/>
</dbReference>
<dbReference type="InterPro" id="IPR041373">
    <property type="entry name" value="RT_RNaseH"/>
</dbReference>
<dbReference type="Gene3D" id="3.30.420.10">
    <property type="entry name" value="Ribonuclease H-like superfamily/Ribonuclease H"/>
    <property type="match status" value="1"/>
</dbReference>
<evidence type="ECO:0000259" key="9">
    <source>
        <dbReference type="Pfam" id="PF17921"/>
    </source>
</evidence>
<gene>
    <name evidence="10" type="ORF">Pmani_007004</name>
</gene>
<dbReference type="InterPro" id="IPR041588">
    <property type="entry name" value="Integrase_H2C2"/>
</dbReference>
<dbReference type="GO" id="GO:0003676">
    <property type="term" value="F:nucleic acid binding"/>
    <property type="evidence" value="ECO:0007669"/>
    <property type="project" value="InterPro"/>
</dbReference>
<keyword evidence="11" id="KW-1185">Reference proteome</keyword>
<keyword evidence="3" id="KW-0548">Nucleotidyltransferase</keyword>
<sequence>MEILGQLSVEERNSYRSLVGVLERRYGTLYLTEVYRARFRSRVQARGEPLQHLAHDWTVMRVIMVMVESCHRRKVPRNKLSPPEWNYCVTQLHKALLAVVKSLDFYHPYLYGSYFIIRMDYAALKWLKTLKNLEGQLARWLGNIDRDNYEVQHRLGVADSLSRRPCEPECKPCRKEEHSKKCILTSVTQLVSAEKDLVKMQIEDADLQPVLEWLQQSTERLSKQEVFMLSPTCKNYWSQWDLFRLNNGLFERQWETPDGLVKYWQLVVPKKLRSKILNESHNQITSGHLEVKKTLGRLRQIFYWMGMHQDVEEWCRACDVCCAKKRPKKRGYAPLQLYQVGAPMEIVTVDFVGLLPPTDKGNRYICVAMNYFTKWPDAYAIPDQKAVSYWGSRRPERPH</sequence>
<evidence type="ECO:0000256" key="7">
    <source>
        <dbReference type="ARBA" id="ARBA00022918"/>
    </source>
</evidence>
<organism evidence="10 11">
    <name type="scientific">Petrolisthes manimaculis</name>
    <dbReference type="NCBI Taxonomy" id="1843537"/>
    <lineage>
        <taxon>Eukaryota</taxon>
        <taxon>Metazoa</taxon>
        <taxon>Ecdysozoa</taxon>
        <taxon>Arthropoda</taxon>
        <taxon>Crustacea</taxon>
        <taxon>Multicrustacea</taxon>
        <taxon>Malacostraca</taxon>
        <taxon>Eumalacostraca</taxon>
        <taxon>Eucarida</taxon>
        <taxon>Decapoda</taxon>
        <taxon>Pleocyemata</taxon>
        <taxon>Anomura</taxon>
        <taxon>Galatheoidea</taxon>
        <taxon>Porcellanidae</taxon>
        <taxon>Petrolisthes</taxon>
    </lineage>
</organism>
<dbReference type="Gene3D" id="1.10.340.70">
    <property type="match status" value="1"/>
</dbReference>
<evidence type="ECO:0000256" key="4">
    <source>
        <dbReference type="ARBA" id="ARBA00022722"/>
    </source>
</evidence>
<keyword evidence="7" id="KW-0695">RNA-directed DNA polymerase</keyword>
<evidence type="ECO:0000256" key="5">
    <source>
        <dbReference type="ARBA" id="ARBA00022759"/>
    </source>
</evidence>
<keyword evidence="5" id="KW-0255">Endonuclease</keyword>
<dbReference type="EC" id="2.7.7.49" evidence="1"/>
<reference evidence="10" key="1">
    <citation type="submission" date="2023-11" db="EMBL/GenBank/DDBJ databases">
        <title>Genome assemblies of two species of porcelain crab, Petrolisthes cinctipes and Petrolisthes manimaculis (Anomura: Porcellanidae).</title>
        <authorList>
            <person name="Angst P."/>
        </authorList>
    </citation>
    <scope>NUCLEOTIDE SEQUENCE</scope>
    <source>
        <strain evidence="10">PB745_02</strain>
        <tissue evidence="10">Gill</tissue>
    </source>
</reference>